<sequence>MCAYLKGLACRTGSRKKSPMSDRPSLAFENTDFLHTRDARPLRILSEYLYPRKIFAEQKVTDTVVFFGSARIPSPEHAGKLPDGKGILKLRRFYDDARELAHRITEWSMRNAEPHGHRVLVCTGGGPGIMEASNRGAKDAGGDSIGLNIELPREQLPNPYISPHLNFDFHYFFTRKYWFLYYARLLISFPGGFGTLDELFETLTLMQTKNLKNDVPVLLYGREFWNRVVDFEYLVESGLIAAGDLKLFTIVDGVDEAMEHILPVLKGQL</sequence>
<evidence type="ECO:0000256" key="2">
    <source>
        <dbReference type="ARBA" id="ARBA00011985"/>
    </source>
</evidence>
<dbReference type="Proteomes" id="UP000005737">
    <property type="component" value="Unassembled WGS sequence"/>
</dbReference>
<dbReference type="PANTHER" id="PTHR43393:SF3">
    <property type="entry name" value="LYSINE DECARBOXYLASE-LIKE PROTEIN"/>
    <property type="match status" value="1"/>
</dbReference>
<dbReference type="GO" id="GO:0005829">
    <property type="term" value="C:cytosol"/>
    <property type="evidence" value="ECO:0007669"/>
    <property type="project" value="TreeGrafter"/>
</dbReference>
<dbReference type="EMBL" id="JH597775">
    <property type="protein sequence ID" value="EHQ04577.1"/>
    <property type="molecule type" value="Genomic_DNA"/>
</dbReference>
<dbReference type="InterPro" id="IPR031100">
    <property type="entry name" value="LOG_fam"/>
</dbReference>
<accession>H2CLG6</accession>
<dbReference type="SUPFAM" id="SSF102405">
    <property type="entry name" value="MCP/YpsA-like"/>
    <property type="match status" value="1"/>
</dbReference>
<evidence type="ECO:0000313" key="5">
    <source>
        <dbReference type="Proteomes" id="UP000005737"/>
    </source>
</evidence>
<dbReference type="PANTHER" id="PTHR43393">
    <property type="entry name" value="CYTOKININ RIBOSIDE 5'-MONOPHOSPHATE PHOSPHORIBOHYDROLASE"/>
    <property type="match status" value="1"/>
</dbReference>
<name>H2CLG6_9LEPT</name>
<reference evidence="4 5" key="1">
    <citation type="submission" date="2011-10" db="EMBL/GenBank/DDBJ databases">
        <title>The Improved High-Quality Draft genome of Leptonema illini DSM 21528.</title>
        <authorList>
            <consortium name="US DOE Joint Genome Institute (JGI-PGF)"/>
            <person name="Lucas S."/>
            <person name="Copeland A."/>
            <person name="Lapidus A."/>
            <person name="Glavina del Rio T."/>
            <person name="Dalin E."/>
            <person name="Tice H."/>
            <person name="Bruce D."/>
            <person name="Goodwin L."/>
            <person name="Pitluck S."/>
            <person name="Peters L."/>
            <person name="Mikhailova N."/>
            <person name="Held B."/>
            <person name="Kyrpides N."/>
            <person name="Mavromatis K."/>
            <person name="Ivanova N."/>
            <person name="Markowitz V."/>
            <person name="Cheng J.-F."/>
            <person name="Hugenholtz P."/>
            <person name="Woyke T."/>
            <person name="Wu D."/>
            <person name="Gronow S."/>
            <person name="Wellnitz S."/>
            <person name="Brambilla E.-M."/>
            <person name="Klenk H.-P."/>
            <person name="Eisen J.A."/>
        </authorList>
    </citation>
    <scope>NUCLEOTIDE SEQUENCE [LARGE SCALE GENOMIC DNA]</scope>
    <source>
        <strain evidence="4 5">DSM 21528</strain>
    </source>
</reference>
<dbReference type="HOGENOM" id="CLU_058336_0_0_12"/>
<evidence type="ECO:0000256" key="3">
    <source>
        <dbReference type="ARBA" id="ARBA00031983"/>
    </source>
</evidence>
<dbReference type="EC" id="3.2.2.4" evidence="2"/>
<comment type="catalytic activity">
    <reaction evidence="1">
        <text>AMP + H2O = D-ribose 5-phosphate + adenine</text>
        <dbReference type="Rhea" id="RHEA:20129"/>
        <dbReference type="ChEBI" id="CHEBI:15377"/>
        <dbReference type="ChEBI" id="CHEBI:16708"/>
        <dbReference type="ChEBI" id="CHEBI:78346"/>
        <dbReference type="ChEBI" id="CHEBI:456215"/>
        <dbReference type="EC" id="3.2.2.4"/>
    </reaction>
</comment>
<dbReference type="STRING" id="183.GCA_002009735_00316"/>
<keyword evidence="5" id="KW-1185">Reference proteome</keyword>
<organism evidence="4 5">
    <name type="scientific">Leptonema illini DSM 21528</name>
    <dbReference type="NCBI Taxonomy" id="929563"/>
    <lineage>
        <taxon>Bacteria</taxon>
        <taxon>Pseudomonadati</taxon>
        <taxon>Spirochaetota</taxon>
        <taxon>Spirochaetia</taxon>
        <taxon>Leptospirales</taxon>
        <taxon>Leptospiraceae</taxon>
        <taxon>Leptonema</taxon>
    </lineage>
</organism>
<dbReference type="Pfam" id="PF03641">
    <property type="entry name" value="Lysine_decarbox"/>
    <property type="match status" value="1"/>
</dbReference>
<dbReference type="InterPro" id="IPR052341">
    <property type="entry name" value="LOG_family_nucleotidases"/>
</dbReference>
<evidence type="ECO:0000256" key="1">
    <source>
        <dbReference type="ARBA" id="ARBA00000274"/>
    </source>
</evidence>
<dbReference type="GO" id="GO:0008714">
    <property type="term" value="F:AMP nucleosidase activity"/>
    <property type="evidence" value="ECO:0007669"/>
    <property type="project" value="UniProtKB-EC"/>
</dbReference>
<dbReference type="AlphaFoldDB" id="H2CLG6"/>
<evidence type="ECO:0000313" key="4">
    <source>
        <dbReference type="EMBL" id="EHQ04577.1"/>
    </source>
</evidence>
<gene>
    <name evidence="4" type="ORF">Lepil_4099</name>
</gene>
<protein>
    <recommendedName>
        <fullName evidence="3">AMP nucleosidase</fullName>
        <ecNumber evidence="2">3.2.2.4</ecNumber>
    </recommendedName>
    <alternativeName>
        <fullName evidence="3">AMP nucleosidase</fullName>
    </alternativeName>
</protein>
<dbReference type="Gene3D" id="3.40.50.450">
    <property type="match status" value="1"/>
</dbReference>
<proteinExistence type="predicted"/>